<organism evidence="1 2">
    <name type="scientific">Thermobacillus xylanilyticus</name>
    <dbReference type="NCBI Taxonomy" id="76633"/>
    <lineage>
        <taxon>Bacteria</taxon>
        <taxon>Bacillati</taxon>
        <taxon>Bacillota</taxon>
        <taxon>Bacilli</taxon>
        <taxon>Bacillales</taxon>
        <taxon>Paenibacillaceae</taxon>
        <taxon>Thermobacillus</taxon>
    </lineage>
</organism>
<evidence type="ECO:0000313" key="2">
    <source>
        <dbReference type="Proteomes" id="UP000681526"/>
    </source>
</evidence>
<dbReference type="EMBL" id="CAJRAY010000041">
    <property type="protein sequence ID" value="CAG5085538.1"/>
    <property type="molecule type" value="Genomic_DNA"/>
</dbReference>
<reference evidence="1 2" key="1">
    <citation type="submission" date="2021-04" db="EMBL/GenBank/DDBJ databases">
        <authorList>
            <person name="Rakotoarivonina H."/>
        </authorList>
    </citation>
    <scope>NUCLEOTIDE SEQUENCE [LARGE SCALE GENOMIC DNA]</scope>
    <source>
        <strain evidence="1 2">XE</strain>
    </source>
</reference>
<dbReference type="RefSeq" id="WP_213484309.1">
    <property type="nucleotide sequence ID" value="NZ_CAJRAY010000041.1"/>
</dbReference>
<name>A0ABN7RWE9_THEXY</name>
<sequence>MYNQSQFQSGQSFGAGQNRYQPAGFVQSQYQGQLSRSAASGPVTAKFGYQAGQQQSFGQQSFAGQAGAYQASSFASQQGEQHPVYRATNAYQQEGPVIQHVGYQAGAQQQNFRQPIGQQNFAGQAGVSSFNAQQQQHPVYRATNARQQEGPVIQHTGYQAGVQQQNFQQQNFAGQAGMSSFAQQQQHPVYRATNARQQEGPVIQQTGYQAGAFGQPNRYSF</sequence>
<keyword evidence="2" id="KW-1185">Reference proteome</keyword>
<gene>
    <name evidence="1" type="primary">txxe 1227</name>
    <name evidence="1" type="ORF">TXXE_08870</name>
</gene>
<accession>A0ABN7RWE9</accession>
<proteinExistence type="predicted"/>
<dbReference type="Proteomes" id="UP000681526">
    <property type="component" value="Unassembled WGS sequence"/>
</dbReference>
<comment type="caution">
    <text evidence="1">The sequence shown here is derived from an EMBL/GenBank/DDBJ whole genome shotgun (WGS) entry which is preliminary data.</text>
</comment>
<protein>
    <submittedName>
        <fullName evidence="1">Uncharacterized protein</fullName>
    </submittedName>
</protein>
<evidence type="ECO:0000313" key="1">
    <source>
        <dbReference type="EMBL" id="CAG5085538.1"/>
    </source>
</evidence>